<organism evidence="1 2">
    <name type="scientific">Arabidopsis thaliana</name>
    <name type="common">Mouse-ear cress</name>
    <dbReference type="NCBI Taxonomy" id="3702"/>
    <lineage>
        <taxon>Eukaryota</taxon>
        <taxon>Viridiplantae</taxon>
        <taxon>Streptophyta</taxon>
        <taxon>Embryophyta</taxon>
        <taxon>Tracheophyta</taxon>
        <taxon>Spermatophyta</taxon>
        <taxon>Magnoliopsida</taxon>
        <taxon>eudicotyledons</taxon>
        <taxon>Gunneridae</taxon>
        <taxon>Pentapetalae</taxon>
        <taxon>rosids</taxon>
        <taxon>malvids</taxon>
        <taxon>Brassicales</taxon>
        <taxon>Brassicaceae</taxon>
        <taxon>Camelineae</taxon>
        <taxon>Arabidopsis</taxon>
    </lineage>
</organism>
<protein>
    <submittedName>
        <fullName evidence="1">Uncharacterized protein</fullName>
    </submittedName>
</protein>
<name>A0A654FCG2_ARATH</name>
<evidence type="ECO:0000313" key="2">
    <source>
        <dbReference type="Proteomes" id="UP000426265"/>
    </source>
</evidence>
<dbReference type="AlphaFoldDB" id="A0A654FCG2"/>
<gene>
    <name evidence="1" type="ORF">AN1_LOCUS14671</name>
</gene>
<reference evidence="1 2" key="1">
    <citation type="submission" date="2019-11" db="EMBL/GenBank/DDBJ databases">
        <authorList>
            <person name="Jiao W.-B."/>
            <person name="Schneeberger K."/>
        </authorList>
    </citation>
    <scope>NUCLEOTIDE SEQUENCE [LARGE SCALE GENOMIC DNA]</scope>
    <source>
        <strain evidence="2">cv. An-1</strain>
    </source>
</reference>
<sequence>MNWVRGTLSAPITYLWGWRAHRKKIRLDALQSQLGPMGRVVTEVKKRRGVNILHGIVEEILKSPGEGQTRIVTVVSFFDREHANVSIY</sequence>
<dbReference type="Proteomes" id="UP000426265">
    <property type="component" value="Unassembled WGS sequence"/>
</dbReference>
<proteinExistence type="predicted"/>
<accession>A0A654FCG2</accession>
<dbReference type="EMBL" id="CACRSJ010000106">
    <property type="protein sequence ID" value="VYS59229.1"/>
    <property type="molecule type" value="Genomic_DNA"/>
</dbReference>
<evidence type="ECO:0000313" key="1">
    <source>
        <dbReference type="EMBL" id="VYS59229.1"/>
    </source>
</evidence>